<gene>
    <name evidence="1" type="ORF">BKA14_003662</name>
</gene>
<reference evidence="1 2" key="1">
    <citation type="submission" date="2020-08" db="EMBL/GenBank/DDBJ databases">
        <title>Sequencing the genomes of 1000 actinobacteria strains.</title>
        <authorList>
            <person name="Klenk H.-P."/>
        </authorList>
    </citation>
    <scope>NUCLEOTIDE SEQUENCE [LARGE SCALE GENOMIC DNA]</scope>
    <source>
        <strain evidence="1 2">DSM 45518</strain>
    </source>
</reference>
<organism evidence="1 2">
    <name type="scientific">Paractinoplanes abujensis</name>
    <dbReference type="NCBI Taxonomy" id="882441"/>
    <lineage>
        <taxon>Bacteria</taxon>
        <taxon>Bacillati</taxon>
        <taxon>Actinomycetota</taxon>
        <taxon>Actinomycetes</taxon>
        <taxon>Micromonosporales</taxon>
        <taxon>Micromonosporaceae</taxon>
        <taxon>Paractinoplanes</taxon>
    </lineage>
</organism>
<dbReference type="EMBL" id="JACHMF010000001">
    <property type="protein sequence ID" value="MBB4693514.1"/>
    <property type="molecule type" value="Genomic_DNA"/>
</dbReference>
<dbReference type="AlphaFoldDB" id="A0A7W7CSH1"/>
<dbReference type="RefSeq" id="WP_184952125.1">
    <property type="nucleotide sequence ID" value="NZ_BOMC01000056.1"/>
</dbReference>
<keyword evidence="2" id="KW-1185">Reference proteome</keyword>
<evidence type="ECO:0000313" key="2">
    <source>
        <dbReference type="Proteomes" id="UP000542742"/>
    </source>
</evidence>
<sequence length="243" mass="25994">MPLTWHIDSGGIGVHISLQGRPDASSVATLRALLGRRSTKRRRDVTVDLTAVPESDQASVIQSALAPHVTTMTCGSTALLRHDTTSHTTGTRAAGTLHERMSRAEARVRYALLSLVPPFHDVLLPLPGAARHARDIVTGACAVWDLPHLAAPATLIASGLVNHVCDHVATMMTVIVLHHDKVLYLSVRSGTMLDSGSPHADTNLDLTLIHASASSWGFLLDGGDLVTWATLPFSSSDHRRLPD</sequence>
<name>A0A7W7CSH1_9ACTN</name>
<comment type="caution">
    <text evidence="1">The sequence shown here is derived from an EMBL/GenBank/DDBJ whole genome shotgun (WGS) entry which is preliminary data.</text>
</comment>
<accession>A0A7W7CSH1</accession>
<evidence type="ECO:0008006" key="3">
    <source>
        <dbReference type="Google" id="ProtNLM"/>
    </source>
</evidence>
<evidence type="ECO:0000313" key="1">
    <source>
        <dbReference type="EMBL" id="MBB4693514.1"/>
    </source>
</evidence>
<protein>
    <recommendedName>
        <fullName evidence="3">STAS domain-containing protein</fullName>
    </recommendedName>
</protein>
<proteinExistence type="predicted"/>
<dbReference type="Proteomes" id="UP000542742">
    <property type="component" value="Unassembled WGS sequence"/>
</dbReference>